<name>A0A9W8A408_9FUNG</name>
<dbReference type="EMBL" id="JANBPU010000062">
    <property type="protein sequence ID" value="KAJ1917769.1"/>
    <property type="molecule type" value="Genomic_DNA"/>
</dbReference>
<dbReference type="Proteomes" id="UP001150538">
    <property type="component" value="Unassembled WGS sequence"/>
</dbReference>
<gene>
    <name evidence="1" type="ORF">H4219_003023</name>
</gene>
<evidence type="ECO:0000313" key="1">
    <source>
        <dbReference type="EMBL" id="KAJ1917769.1"/>
    </source>
</evidence>
<comment type="caution">
    <text evidence="1">The sequence shown here is derived from an EMBL/GenBank/DDBJ whole genome shotgun (WGS) entry which is preliminary data.</text>
</comment>
<dbReference type="AlphaFoldDB" id="A0A9W8A408"/>
<organism evidence="1 2">
    <name type="scientific">Mycoemilia scoparia</name>
    <dbReference type="NCBI Taxonomy" id="417184"/>
    <lineage>
        <taxon>Eukaryota</taxon>
        <taxon>Fungi</taxon>
        <taxon>Fungi incertae sedis</taxon>
        <taxon>Zoopagomycota</taxon>
        <taxon>Kickxellomycotina</taxon>
        <taxon>Kickxellomycetes</taxon>
        <taxon>Kickxellales</taxon>
        <taxon>Kickxellaceae</taxon>
        <taxon>Mycoemilia</taxon>
    </lineage>
</organism>
<proteinExistence type="predicted"/>
<reference evidence="1" key="1">
    <citation type="submission" date="2022-07" db="EMBL/GenBank/DDBJ databases">
        <title>Phylogenomic reconstructions and comparative analyses of Kickxellomycotina fungi.</title>
        <authorList>
            <person name="Reynolds N.K."/>
            <person name="Stajich J.E."/>
            <person name="Barry K."/>
            <person name="Grigoriev I.V."/>
            <person name="Crous P."/>
            <person name="Smith M.E."/>
        </authorList>
    </citation>
    <scope>NUCLEOTIDE SEQUENCE</scope>
    <source>
        <strain evidence="1">NBRC 100468</strain>
    </source>
</reference>
<protein>
    <submittedName>
        <fullName evidence="1">Uncharacterized protein</fullName>
    </submittedName>
</protein>
<sequence>MAMSAPVIWVTNPQALTGKNALLKRSSIHSLGRTSLGTRAFGHAQSDGEVFIPLLSRSLASQNAESSRLSRRTIAPGFVADLVKDTFNNQIKKINIAHIIRDKLAENHGLIGILGGFIDKLLQKL</sequence>
<evidence type="ECO:0000313" key="2">
    <source>
        <dbReference type="Proteomes" id="UP001150538"/>
    </source>
</evidence>
<keyword evidence="2" id="KW-1185">Reference proteome</keyword>
<accession>A0A9W8A408</accession>